<feature type="binding site" description="covalent" evidence="6">
    <location>
        <position position="61"/>
    </location>
    <ligand>
        <name>heme c</name>
        <dbReference type="ChEBI" id="CHEBI:61717"/>
    </ligand>
</feature>
<keyword evidence="3 7" id="KW-0479">Metal-binding</keyword>
<evidence type="ECO:0000313" key="12">
    <source>
        <dbReference type="Proteomes" id="UP000281498"/>
    </source>
</evidence>
<dbReference type="RefSeq" id="WP_110938729.1">
    <property type="nucleotide sequence ID" value="NZ_KZ614147.1"/>
</dbReference>
<evidence type="ECO:0000256" key="9">
    <source>
        <dbReference type="SAM" id="SignalP"/>
    </source>
</evidence>
<feature type="binding site" description="covalent" evidence="6">
    <location>
        <position position="58"/>
    </location>
    <ligand>
        <name>heme c</name>
        <dbReference type="ChEBI" id="CHEBI:61717"/>
    </ligand>
</feature>
<dbReference type="GO" id="GO:0016020">
    <property type="term" value="C:membrane"/>
    <property type="evidence" value="ECO:0007669"/>
    <property type="project" value="InterPro"/>
</dbReference>
<dbReference type="InterPro" id="IPR012218">
    <property type="entry name" value="Cyt_c_BACSU-c550-type"/>
</dbReference>
<dbReference type="PIRSF" id="PIRSF000025">
    <property type="entry name" value="Cytc_Bsub_c550"/>
    <property type="match status" value="1"/>
</dbReference>
<keyword evidence="12" id="KW-1185">Reference proteome</keyword>
<dbReference type="InterPro" id="IPR051811">
    <property type="entry name" value="Cytochrome_c550/c551-like"/>
</dbReference>
<accession>A0A3A9K856</accession>
<comment type="caution">
    <text evidence="11">The sequence shown here is derived from an EMBL/GenBank/DDBJ whole genome shotgun (WGS) entry which is preliminary data.</text>
</comment>
<reference evidence="11 12" key="1">
    <citation type="submission" date="2017-10" db="EMBL/GenBank/DDBJ databases">
        <title>Bacillus sp. nov., a halophilic bacterium isolated from a Keqin Lake.</title>
        <authorList>
            <person name="Wang H."/>
        </authorList>
    </citation>
    <scope>NUCLEOTIDE SEQUENCE [LARGE SCALE GENOMIC DNA]</scope>
    <source>
        <strain evidence="11 12">KCTC 13187</strain>
    </source>
</reference>
<dbReference type="PROSITE" id="PS51257">
    <property type="entry name" value="PROKAR_LIPOPROTEIN"/>
    <property type="match status" value="1"/>
</dbReference>
<dbReference type="AlphaFoldDB" id="A0A3A9K856"/>
<feature type="compositionally biased region" description="Low complexity" evidence="8">
    <location>
        <begin position="30"/>
        <end position="39"/>
    </location>
</feature>
<evidence type="ECO:0000256" key="6">
    <source>
        <dbReference type="PIRSR" id="PIRSR000025-1"/>
    </source>
</evidence>
<dbReference type="GO" id="GO:0005506">
    <property type="term" value="F:iron ion binding"/>
    <property type="evidence" value="ECO:0007669"/>
    <property type="project" value="InterPro"/>
</dbReference>
<dbReference type="PANTHER" id="PTHR37823:SF4">
    <property type="entry name" value="MENAQUINOL-CYTOCHROME C REDUCTASE CYTOCHROME B_C SUBUNIT"/>
    <property type="match status" value="1"/>
</dbReference>
<keyword evidence="5 7" id="KW-0408">Iron</keyword>
<dbReference type="InterPro" id="IPR036909">
    <property type="entry name" value="Cyt_c-like_dom_sf"/>
</dbReference>
<evidence type="ECO:0000259" key="10">
    <source>
        <dbReference type="PROSITE" id="PS51007"/>
    </source>
</evidence>
<sequence>MKKLVFAIMGSVLVLGACGGDDANNEEAPENNNAVEESAGANDTYDATNGEEVYVGNCAACHGGDLEGASGPDLHGISADVILATIEEGPGNMPAELVSGQDAEDVAAWVSEQ</sequence>
<feature type="binding site" description="axial binding residue" evidence="7">
    <location>
        <position position="62"/>
    </location>
    <ligand>
        <name>heme c</name>
        <dbReference type="ChEBI" id="CHEBI:61717"/>
    </ligand>
    <ligandPart>
        <name>Fe</name>
        <dbReference type="ChEBI" id="CHEBI:18248"/>
    </ligandPart>
</feature>
<keyword evidence="1" id="KW-0813">Transport</keyword>
<dbReference type="GO" id="GO:0020037">
    <property type="term" value="F:heme binding"/>
    <property type="evidence" value="ECO:0007669"/>
    <property type="project" value="InterPro"/>
</dbReference>
<feature type="signal peptide" evidence="9">
    <location>
        <begin position="1"/>
        <end position="19"/>
    </location>
</feature>
<proteinExistence type="predicted"/>
<dbReference type="SUPFAM" id="SSF46626">
    <property type="entry name" value="Cytochrome c"/>
    <property type="match status" value="1"/>
</dbReference>
<dbReference type="EMBL" id="PDOE01000002">
    <property type="protein sequence ID" value="RKL68389.1"/>
    <property type="molecule type" value="Genomic_DNA"/>
</dbReference>
<evidence type="ECO:0000256" key="8">
    <source>
        <dbReference type="SAM" id="MobiDB-lite"/>
    </source>
</evidence>
<feature type="binding site" description="axial binding residue" evidence="7">
    <location>
        <position position="93"/>
    </location>
    <ligand>
        <name>heme c</name>
        <dbReference type="ChEBI" id="CHEBI:61717"/>
    </ligand>
    <ligandPart>
        <name>Fe</name>
        <dbReference type="ChEBI" id="CHEBI:18248"/>
    </ligandPart>
</feature>
<evidence type="ECO:0000256" key="7">
    <source>
        <dbReference type="PIRSR" id="PIRSR000025-2"/>
    </source>
</evidence>
<evidence type="ECO:0000256" key="4">
    <source>
        <dbReference type="ARBA" id="ARBA00022982"/>
    </source>
</evidence>
<dbReference type="Proteomes" id="UP000281498">
    <property type="component" value="Unassembled WGS sequence"/>
</dbReference>
<dbReference type="PROSITE" id="PS51007">
    <property type="entry name" value="CYTC"/>
    <property type="match status" value="1"/>
</dbReference>
<evidence type="ECO:0000256" key="1">
    <source>
        <dbReference type="ARBA" id="ARBA00022448"/>
    </source>
</evidence>
<comment type="PTM">
    <text evidence="6">Binds 1 heme c group covalently per subunit.</text>
</comment>
<dbReference type="PANTHER" id="PTHR37823">
    <property type="entry name" value="CYTOCHROME C-553-LIKE"/>
    <property type="match status" value="1"/>
</dbReference>
<dbReference type="InterPro" id="IPR009056">
    <property type="entry name" value="Cyt_c-like_dom"/>
</dbReference>
<evidence type="ECO:0000313" key="11">
    <source>
        <dbReference type="EMBL" id="RKL68389.1"/>
    </source>
</evidence>
<dbReference type="GO" id="GO:0009055">
    <property type="term" value="F:electron transfer activity"/>
    <property type="evidence" value="ECO:0007669"/>
    <property type="project" value="InterPro"/>
</dbReference>
<evidence type="ECO:0000256" key="3">
    <source>
        <dbReference type="ARBA" id="ARBA00022723"/>
    </source>
</evidence>
<dbReference type="Gene3D" id="1.10.760.10">
    <property type="entry name" value="Cytochrome c-like domain"/>
    <property type="match status" value="1"/>
</dbReference>
<keyword evidence="9" id="KW-0732">Signal</keyword>
<feature type="region of interest" description="Disordered" evidence="8">
    <location>
        <begin position="20"/>
        <end position="47"/>
    </location>
</feature>
<name>A0A3A9K856_9BACI</name>
<evidence type="ECO:0000256" key="2">
    <source>
        <dbReference type="ARBA" id="ARBA00022617"/>
    </source>
</evidence>
<keyword evidence="2 6" id="KW-0349">Heme</keyword>
<feature type="chain" id="PRO_5039136134" evidence="9">
    <location>
        <begin position="20"/>
        <end position="113"/>
    </location>
</feature>
<organism evidence="11 12">
    <name type="scientific">Salipaludibacillus neizhouensis</name>
    <dbReference type="NCBI Taxonomy" id="885475"/>
    <lineage>
        <taxon>Bacteria</taxon>
        <taxon>Bacillati</taxon>
        <taxon>Bacillota</taxon>
        <taxon>Bacilli</taxon>
        <taxon>Bacillales</taxon>
        <taxon>Bacillaceae</taxon>
    </lineage>
</organism>
<evidence type="ECO:0000256" key="5">
    <source>
        <dbReference type="ARBA" id="ARBA00023004"/>
    </source>
</evidence>
<dbReference type="Pfam" id="PF13442">
    <property type="entry name" value="Cytochrome_CBB3"/>
    <property type="match status" value="1"/>
</dbReference>
<dbReference type="OrthoDB" id="7933886at2"/>
<feature type="domain" description="Cytochrome c" evidence="10">
    <location>
        <begin position="45"/>
        <end position="113"/>
    </location>
</feature>
<protein>
    <submittedName>
        <fullName evidence="11">Cytochrome C551</fullName>
    </submittedName>
</protein>
<gene>
    <name evidence="11" type="ORF">CR203_07885</name>
</gene>
<keyword evidence="4" id="KW-0249">Electron transport</keyword>